<evidence type="ECO:0000313" key="6">
    <source>
        <dbReference type="Proteomes" id="UP000327044"/>
    </source>
</evidence>
<dbReference type="GO" id="GO:0005886">
    <property type="term" value="C:plasma membrane"/>
    <property type="evidence" value="ECO:0007669"/>
    <property type="project" value="TreeGrafter"/>
</dbReference>
<evidence type="ECO:0000256" key="4">
    <source>
        <dbReference type="SAM" id="SignalP"/>
    </source>
</evidence>
<dbReference type="SMART" id="SM00369">
    <property type="entry name" value="LRR_TYP"/>
    <property type="match status" value="7"/>
</dbReference>
<dbReference type="PROSITE" id="PS51450">
    <property type="entry name" value="LRR"/>
    <property type="match status" value="3"/>
</dbReference>
<gene>
    <name evidence="5" type="ORF">PPYR_13831</name>
</gene>
<keyword evidence="1" id="KW-0433">Leucine-rich repeat</keyword>
<reference evidence="5 6" key="1">
    <citation type="journal article" date="2018" name="Elife">
        <title>Firefly genomes illuminate parallel origins of bioluminescence in beetles.</title>
        <authorList>
            <person name="Fallon T.R."/>
            <person name="Lower S.E."/>
            <person name="Chang C.H."/>
            <person name="Bessho-Uehara M."/>
            <person name="Martin G.J."/>
            <person name="Bewick A.J."/>
            <person name="Behringer M."/>
            <person name="Debat H.J."/>
            <person name="Wong I."/>
            <person name="Day J.C."/>
            <person name="Suvorov A."/>
            <person name="Silva C.J."/>
            <person name="Stanger-Hall K.F."/>
            <person name="Hall D.W."/>
            <person name="Schmitz R.J."/>
            <person name="Nelson D.R."/>
            <person name="Lewis S.M."/>
            <person name="Shigenobu S."/>
            <person name="Bybee S.M."/>
            <person name="Larracuente A.M."/>
            <person name="Oba Y."/>
            <person name="Weng J.K."/>
        </authorList>
    </citation>
    <scope>NUCLEOTIDE SEQUENCE [LARGE SCALE GENOMIC DNA]</scope>
    <source>
        <strain evidence="5">1611_PpyrPB1</strain>
        <tissue evidence="5">Whole body</tissue>
    </source>
</reference>
<keyword evidence="6" id="KW-1185">Reference proteome</keyword>
<keyword evidence="2 4" id="KW-0732">Signal</keyword>
<evidence type="ECO:0008006" key="7">
    <source>
        <dbReference type="Google" id="ProtNLM"/>
    </source>
</evidence>
<evidence type="ECO:0000313" key="5">
    <source>
        <dbReference type="EMBL" id="KAB0794211.1"/>
    </source>
</evidence>
<dbReference type="PANTHER" id="PTHR24369">
    <property type="entry name" value="ANTIGEN BSP, PUTATIVE-RELATED"/>
    <property type="match status" value="1"/>
</dbReference>
<dbReference type="InParanoid" id="A0A5N4AA57"/>
<proteinExistence type="predicted"/>
<keyword evidence="3" id="KW-0677">Repeat</keyword>
<sequence length="386" mass="44332">MFVRSGLCFVFVIIVKVYSKCETTFTNQCEKVKDIERYGKKSWDSLIISPEKCKRTTSHTLDEVITENAFKKTPNIEELMIMEKITGIEAGAFNGIKRLEHLKFYKNQLTVIPRLAFANLHIHKLDLSHNAIENIVHDLFRQSTVTILNLSHNKLNNIQINMVNIPSLKRLIISHNNVQSIVDGAFHENLEQLNLAFNDISQIEEGVIKPLTNLKELNLSHNRLNRIQVSFGMPSLETLDLSHNVIDQIAEGSFGQFFELKRLILNHNYLTSLPHKIFPNPNPIVTIFLHSNALMYVPEETTEALQDIREVTFSGNPWSCTCLKSFNEFLQERNISEPDCDQKYFGKGNSAVCIITTNTCTFDERLTQEDFDNFRNSRQQDPCAEI</sequence>
<comment type="caution">
    <text evidence="5">The sequence shown here is derived from an EMBL/GenBank/DDBJ whole genome shotgun (WGS) entry which is preliminary data.</text>
</comment>
<feature type="chain" id="PRO_5024393169" description="LRRCT domain-containing protein" evidence="4">
    <location>
        <begin position="20"/>
        <end position="386"/>
    </location>
</feature>
<dbReference type="InterPro" id="IPR003591">
    <property type="entry name" value="Leu-rich_rpt_typical-subtyp"/>
</dbReference>
<feature type="signal peptide" evidence="4">
    <location>
        <begin position="1"/>
        <end position="19"/>
    </location>
</feature>
<organism evidence="5 6">
    <name type="scientific">Photinus pyralis</name>
    <name type="common">Common eastern firefly</name>
    <name type="synonym">Lampyris pyralis</name>
    <dbReference type="NCBI Taxonomy" id="7054"/>
    <lineage>
        <taxon>Eukaryota</taxon>
        <taxon>Metazoa</taxon>
        <taxon>Ecdysozoa</taxon>
        <taxon>Arthropoda</taxon>
        <taxon>Hexapoda</taxon>
        <taxon>Insecta</taxon>
        <taxon>Pterygota</taxon>
        <taxon>Neoptera</taxon>
        <taxon>Endopterygota</taxon>
        <taxon>Coleoptera</taxon>
        <taxon>Polyphaga</taxon>
        <taxon>Elateriformia</taxon>
        <taxon>Elateroidea</taxon>
        <taxon>Lampyridae</taxon>
        <taxon>Lampyrinae</taxon>
        <taxon>Photinus</taxon>
    </lineage>
</organism>
<evidence type="ECO:0000256" key="3">
    <source>
        <dbReference type="ARBA" id="ARBA00022737"/>
    </source>
</evidence>
<dbReference type="InterPro" id="IPR026906">
    <property type="entry name" value="LRR_5"/>
</dbReference>
<dbReference type="InterPro" id="IPR025875">
    <property type="entry name" value="Leu-rich_rpt_4"/>
</dbReference>
<accession>A0A5N4AA57</accession>
<dbReference type="AlphaFoldDB" id="A0A5N4AA57"/>
<evidence type="ECO:0000256" key="2">
    <source>
        <dbReference type="ARBA" id="ARBA00022729"/>
    </source>
</evidence>
<name>A0A5N4AA57_PHOPY</name>
<dbReference type="InterPro" id="IPR050541">
    <property type="entry name" value="LRR_TM_domain-containing"/>
</dbReference>
<dbReference type="Pfam" id="PF13306">
    <property type="entry name" value="LRR_5"/>
    <property type="match status" value="1"/>
</dbReference>
<dbReference type="InterPro" id="IPR032675">
    <property type="entry name" value="LRR_dom_sf"/>
</dbReference>
<dbReference type="OrthoDB" id="1055097at2759"/>
<evidence type="ECO:0000256" key="1">
    <source>
        <dbReference type="ARBA" id="ARBA00022614"/>
    </source>
</evidence>
<dbReference type="SUPFAM" id="SSF52058">
    <property type="entry name" value="L domain-like"/>
    <property type="match status" value="1"/>
</dbReference>
<dbReference type="Pfam" id="PF12799">
    <property type="entry name" value="LRR_4"/>
    <property type="match status" value="1"/>
</dbReference>
<dbReference type="Gene3D" id="3.80.10.10">
    <property type="entry name" value="Ribonuclease Inhibitor"/>
    <property type="match status" value="2"/>
</dbReference>
<dbReference type="PRINTS" id="PR00019">
    <property type="entry name" value="LEURICHRPT"/>
</dbReference>
<dbReference type="PANTHER" id="PTHR24369:SF210">
    <property type="entry name" value="CHAOPTIN-RELATED"/>
    <property type="match status" value="1"/>
</dbReference>
<dbReference type="InterPro" id="IPR001611">
    <property type="entry name" value="Leu-rich_rpt"/>
</dbReference>
<protein>
    <recommendedName>
        <fullName evidence="7">LRRCT domain-containing protein</fullName>
    </recommendedName>
</protein>
<dbReference type="EMBL" id="VVIM01000009">
    <property type="protein sequence ID" value="KAB0794211.1"/>
    <property type="molecule type" value="Genomic_DNA"/>
</dbReference>
<dbReference type="Proteomes" id="UP000327044">
    <property type="component" value="Unassembled WGS sequence"/>
</dbReference>